<evidence type="ECO:0000259" key="2">
    <source>
        <dbReference type="Pfam" id="PF13472"/>
    </source>
</evidence>
<dbReference type="EMBL" id="JOWA01000087">
    <property type="protein sequence ID" value="KEZ44850.1"/>
    <property type="molecule type" value="Genomic_DNA"/>
</dbReference>
<feature type="region of interest" description="Disordered" evidence="1">
    <location>
        <begin position="462"/>
        <end position="484"/>
    </location>
</feature>
<comment type="caution">
    <text evidence="3">The sequence shown here is derived from an EMBL/GenBank/DDBJ whole genome shotgun (WGS) entry which is preliminary data.</text>
</comment>
<feature type="compositionally biased region" description="Low complexity" evidence="1">
    <location>
        <begin position="1017"/>
        <end position="1033"/>
    </location>
</feature>
<dbReference type="SUPFAM" id="SSF52266">
    <property type="entry name" value="SGNH hydrolase"/>
    <property type="match status" value="1"/>
</dbReference>
<feature type="region of interest" description="Disordered" evidence="1">
    <location>
        <begin position="551"/>
        <end position="586"/>
    </location>
</feature>
<proteinExistence type="predicted"/>
<dbReference type="AlphaFoldDB" id="A0A084GBY8"/>
<name>A0A084GBY8_PSEDA</name>
<dbReference type="InterPro" id="IPR036514">
    <property type="entry name" value="SGNH_hydro_sf"/>
</dbReference>
<gene>
    <name evidence="3" type="ORF">SAPIO_CDS2973</name>
</gene>
<dbReference type="InterPro" id="IPR013830">
    <property type="entry name" value="SGNH_hydro"/>
</dbReference>
<dbReference type="KEGG" id="sapo:SAPIO_CDS2973"/>
<reference evidence="3 4" key="1">
    <citation type="journal article" date="2014" name="Genome Announc.">
        <title>Draft genome sequence of the pathogenic fungus Scedosporium apiospermum.</title>
        <authorList>
            <person name="Vandeputte P."/>
            <person name="Ghamrawi S."/>
            <person name="Rechenmann M."/>
            <person name="Iltis A."/>
            <person name="Giraud S."/>
            <person name="Fleury M."/>
            <person name="Thornton C."/>
            <person name="Delhaes L."/>
            <person name="Meyer W."/>
            <person name="Papon N."/>
            <person name="Bouchara J.P."/>
        </authorList>
    </citation>
    <scope>NUCLEOTIDE SEQUENCE [LARGE SCALE GENOMIC DNA]</scope>
    <source>
        <strain evidence="3 4">IHEM 14462</strain>
    </source>
</reference>
<feature type="region of interest" description="Disordered" evidence="1">
    <location>
        <begin position="783"/>
        <end position="1067"/>
    </location>
</feature>
<dbReference type="VEuPathDB" id="FungiDB:SAPIO_CDS2973"/>
<dbReference type="PANTHER" id="PTHR14209">
    <property type="entry name" value="ISOAMYL ACETATE-HYDROLYZING ESTERASE 1"/>
    <property type="match status" value="1"/>
</dbReference>
<dbReference type="CDD" id="cd01838">
    <property type="entry name" value="Isoamyl_acetate_hydrolase_like"/>
    <property type="match status" value="1"/>
</dbReference>
<feature type="compositionally biased region" description="Basic and acidic residues" evidence="1">
    <location>
        <begin position="845"/>
        <end position="878"/>
    </location>
</feature>
<dbReference type="PANTHER" id="PTHR14209:SF19">
    <property type="entry name" value="ISOAMYL ACETATE-HYDROLYZING ESTERASE 1 HOMOLOG"/>
    <property type="match status" value="1"/>
</dbReference>
<accession>A0A084GBY8</accession>
<protein>
    <recommendedName>
        <fullName evidence="2">SGNH hydrolase-type esterase domain-containing protein</fullName>
    </recommendedName>
</protein>
<dbReference type="Proteomes" id="UP000028545">
    <property type="component" value="Unassembled WGS sequence"/>
</dbReference>
<keyword evidence="4" id="KW-1185">Reference proteome</keyword>
<sequence>MVIVFFGDSLVQGAAEVQDGFSFQGELQHRVIRRYDVVNRGFSGYNTANAVKLLPEIFAPASDNTARIEYFFVLLGANDAVIPLPSTTQGVPIDKFKENLRQIVTHPIITSHNPKIFIVAPPPLDEIHASQQDISNGHPQGTRTAKISAQYSETAREVAREVGVEIVDLYKAIMDKAIELTPGFDGGAGKVLGTPECGKQGGLEKLLRDGLHMSGDAYRVFYEIVKPKVEGDWAKAPEQERAGNSIQPQCKSRASQHNVLRTPRKVLRSDKIGWLNQAGTVQRACQINQVPKPSLEVSLIALPPFGQLMFKQNNILSFDLDLFNDSLRPLTAPTNSISPQPAIAHLRTCQQSLPLSTTLFPHAACAPRDLPADSTLPAEFTISFAVTQAAPVRVCDEISFFVDGMDQRFAVTRDEINGIQMDLKHLQHTQANHAERLFRLERRQADDAAIKAAWSPFPGVLATTPQHGPVSMPPNDDDLDDFDSHLMGSLHLPPADEEPVRRGAASRANSVRFDESALHGSSWGGGGVQNSRHSGEFVRPGSGLLMERSFSHKSDGRHSSAGHSVHSLHSAPSVGRASSVGGDAESPLSIPEPLPALFSLSSVPSIIRCWLTTQFAHDMLLYADVCTGSRRSTVEYSLVKSLGLLEDAEMGFDGITRVTLPVYLAEAIVSQQASRSQSPSHEIHIPSMTVTFDIMGRGDQPDGGSGADPKKGIRIFIGSDALRAHSADVLLSRNQIVLYGNDRSRLTVPFVRPEDENVFKNICTINVLPEKLRLNAAAAPFVSGDQKTVSRDEEAGNSTTTRDGSVVSELRKDMDASSSHHAISPTTDAPARAISNNKLASGSHRGSEVDDNDTREKDTTTTNKKLDGTDTSGREDVASTHMSTSNGADGQSTESSRRDTASGIWGSWRQGTANGNEAGQRESGPLSGYQPAGTRGRNMKVLKPLKSSSSARTGASYEPPPPSRNGGETRRKSQGAAGGAAGETSTSSSSGGGTLRWDTKRTASVASLASLGEARSPVTQQPPTGTGHTPTLPSREARGSQSLPRSANPIGGASAFSWMKKAGPSGE</sequence>
<evidence type="ECO:0000313" key="4">
    <source>
        <dbReference type="Proteomes" id="UP000028545"/>
    </source>
</evidence>
<dbReference type="InterPro" id="IPR045136">
    <property type="entry name" value="Iah1-like"/>
</dbReference>
<dbReference type="Pfam" id="PF13472">
    <property type="entry name" value="Lipase_GDSL_2"/>
    <property type="match status" value="1"/>
</dbReference>
<dbReference type="GeneID" id="27722045"/>
<feature type="domain" description="SGNH hydrolase-type esterase" evidence="2">
    <location>
        <begin position="5"/>
        <end position="219"/>
    </location>
</feature>
<evidence type="ECO:0000256" key="1">
    <source>
        <dbReference type="SAM" id="MobiDB-lite"/>
    </source>
</evidence>
<organism evidence="3 4">
    <name type="scientific">Pseudallescheria apiosperma</name>
    <name type="common">Scedosporium apiospermum</name>
    <dbReference type="NCBI Taxonomy" id="563466"/>
    <lineage>
        <taxon>Eukaryota</taxon>
        <taxon>Fungi</taxon>
        <taxon>Dikarya</taxon>
        <taxon>Ascomycota</taxon>
        <taxon>Pezizomycotina</taxon>
        <taxon>Sordariomycetes</taxon>
        <taxon>Hypocreomycetidae</taxon>
        <taxon>Microascales</taxon>
        <taxon>Microascaceae</taxon>
        <taxon>Scedosporium</taxon>
    </lineage>
</organism>
<evidence type="ECO:0000313" key="3">
    <source>
        <dbReference type="EMBL" id="KEZ44850.1"/>
    </source>
</evidence>
<feature type="compositionally biased region" description="Polar residues" evidence="1">
    <location>
        <begin position="880"/>
        <end position="894"/>
    </location>
</feature>
<feature type="compositionally biased region" description="Polar residues" evidence="1">
    <location>
        <begin position="816"/>
        <end position="827"/>
    </location>
</feature>
<dbReference type="OrthoDB" id="5369841at2759"/>
<dbReference type="Gene3D" id="3.40.50.1110">
    <property type="entry name" value="SGNH hydrolase"/>
    <property type="match status" value="1"/>
</dbReference>
<dbReference type="RefSeq" id="XP_016644649.1">
    <property type="nucleotide sequence ID" value="XM_016785867.1"/>
</dbReference>
<dbReference type="HOGENOM" id="CLU_288226_0_0_1"/>
<dbReference type="OMA" id="FICLAPR"/>